<evidence type="ECO:0000313" key="2">
    <source>
        <dbReference type="Proteomes" id="UP001203880"/>
    </source>
</evidence>
<name>A0ABT0Q8D7_9RHOB</name>
<dbReference type="EMBL" id="JAMFMB010000056">
    <property type="protein sequence ID" value="MCL6286139.1"/>
    <property type="molecule type" value="Genomic_DNA"/>
</dbReference>
<sequence>RVEKAMTTSSDTEINKSPTKFARNKLTRQQQLQKLLSRKAGATIAQMQNTFGWQPHSARAAISMMRKAGHTVERSGSDKGTVYRIVKPV</sequence>
<comment type="caution">
    <text evidence="1">The sequence shown here is derived from an EMBL/GenBank/DDBJ whole genome shotgun (WGS) entry which is preliminary data.</text>
</comment>
<dbReference type="Pfam" id="PF11994">
    <property type="entry name" value="DUF3489"/>
    <property type="match status" value="1"/>
</dbReference>
<protein>
    <submittedName>
        <fullName evidence="1">DUF3489 domain-containing protein</fullName>
    </submittedName>
</protein>
<proteinExistence type="predicted"/>
<gene>
    <name evidence="1" type="ORF">M3P21_21775</name>
</gene>
<dbReference type="RefSeq" id="WP_249713596.1">
    <property type="nucleotide sequence ID" value="NZ_JAMFMB010000056.1"/>
</dbReference>
<keyword evidence="2" id="KW-1185">Reference proteome</keyword>
<dbReference type="InterPro" id="IPR021880">
    <property type="entry name" value="DUF3489"/>
</dbReference>
<reference evidence="1" key="1">
    <citation type="submission" date="2022-05" db="EMBL/GenBank/DDBJ databases">
        <authorList>
            <person name="Park J.-S."/>
        </authorList>
    </citation>
    <scope>NUCLEOTIDE SEQUENCE</scope>
    <source>
        <strain evidence="1">2012CJ41-6</strain>
    </source>
</reference>
<organism evidence="1 2">
    <name type="scientific">Ruegeria spongiae</name>
    <dbReference type="NCBI Taxonomy" id="2942209"/>
    <lineage>
        <taxon>Bacteria</taxon>
        <taxon>Pseudomonadati</taxon>
        <taxon>Pseudomonadota</taxon>
        <taxon>Alphaproteobacteria</taxon>
        <taxon>Rhodobacterales</taxon>
        <taxon>Roseobacteraceae</taxon>
        <taxon>Ruegeria</taxon>
    </lineage>
</organism>
<dbReference type="Proteomes" id="UP001203880">
    <property type="component" value="Unassembled WGS sequence"/>
</dbReference>
<accession>A0ABT0Q8D7</accession>
<feature type="non-terminal residue" evidence="1">
    <location>
        <position position="1"/>
    </location>
</feature>
<evidence type="ECO:0000313" key="1">
    <source>
        <dbReference type="EMBL" id="MCL6286139.1"/>
    </source>
</evidence>